<dbReference type="PANTHER" id="PTHR43739:SF5">
    <property type="entry name" value="EXO-ALPHA-SIALIDASE"/>
    <property type="match status" value="1"/>
</dbReference>
<name>A0A7D5TJC3_9EURY</name>
<dbReference type="InterPro" id="IPR015943">
    <property type="entry name" value="WD40/YVTN_repeat-like_dom_sf"/>
</dbReference>
<accession>A0A7D5TJC3</accession>
<dbReference type="SUPFAM" id="SSF110296">
    <property type="entry name" value="Oligoxyloglucan reducing end-specific cellobiohydrolase"/>
    <property type="match status" value="1"/>
</dbReference>
<dbReference type="EMBL" id="CP058909">
    <property type="protein sequence ID" value="QLH84756.1"/>
    <property type="molecule type" value="Genomic_DNA"/>
</dbReference>
<proteinExistence type="predicted"/>
<dbReference type="PANTHER" id="PTHR43739">
    <property type="entry name" value="XYLOGLUCANASE (EUROFUNG)"/>
    <property type="match status" value="1"/>
</dbReference>
<sequence>MTDTTAYAALGDRVLVVRGDAPDSTADGDDPVTAGEWTAAERLAGRDFQCVAASPERPDRAFVGTVESGIHRTGDGGDTWERVAPGIDDRVTSLAVSPHDPDTVWAGTEPSAVYRSTDGGDSWEALAPLTALPSESEWSFPPRPHTHHVRWLEPDPHDPERLYVAIEAGALVRTDDALGAAAAEGADGADFWRDRPEGARYDNHTLATHPDAEGRLYTAAGDGYAQSEDGGDTWAYPTDGLDHGYVWGLAVPRADPDTVVVSAASGARSAHSVSTAEAYVYRTANAGRDEPTEWHLAMDGLPEPEGTVRSVFAAAGGSVLFALNNRGCYRSADTGASWEELPLAWPDAYESRTPRGLAVV</sequence>
<dbReference type="OrthoDB" id="197823at2157"/>
<evidence type="ECO:0000313" key="1">
    <source>
        <dbReference type="EMBL" id="QLH84756.1"/>
    </source>
</evidence>
<dbReference type="KEGG" id="hpel:HZS54_25290"/>
<dbReference type="GO" id="GO:0010411">
    <property type="term" value="P:xyloglucan metabolic process"/>
    <property type="evidence" value="ECO:0007669"/>
    <property type="project" value="TreeGrafter"/>
</dbReference>
<dbReference type="RefSeq" id="WP_179919834.1">
    <property type="nucleotide sequence ID" value="NZ_CP058909.1"/>
</dbReference>
<organism evidence="1 2">
    <name type="scientific">Halosimplex pelagicum</name>
    <dbReference type="NCBI Taxonomy" id="869886"/>
    <lineage>
        <taxon>Archaea</taxon>
        <taxon>Methanobacteriati</taxon>
        <taxon>Methanobacteriota</taxon>
        <taxon>Stenosarchaea group</taxon>
        <taxon>Halobacteria</taxon>
        <taxon>Halobacteriales</taxon>
        <taxon>Haloarculaceae</taxon>
        <taxon>Halosimplex</taxon>
    </lineage>
</organism>
<dbReference type="GeneID" id="56085981"/>
<dbReference type="AlphaFoldDB" id="A0A7D5TJC3"/>
<evidence type="ECO:0000313" key="2">
    <source>
        <dbReference type="Proteomes" id="UP000509346"/>
    </source>
</evidence>
<keyword evidence="2" id="KW-1185">Reference proteome</keyword>
<dbReference type="InterPro" id="IPR052025">
    <property type="entry name" value="Xyloglucanase_GH74"/>
</dbReference>
<gene>
    <name evidence="1" type="ORF">HZS54_25290</name>
</gene>
<dbReference type="Gene3D" id="2.130.10.10">
    <property type="entry name" value="YVTN repeat-like/Quinoprotein amine dehydrogenase"/>
    <property type="match status" value="1"/>
</dbReference>
<dbReference type="Proteomes" id="UP000509346">
    <property type="component" value="Chromosome"/>
</dbReference>
<evidence type="ECO:0008006" key="3">
    <source>
        <dbReference type="Google" id="ProtNLM"/>
    </source>
</evidence>
<protein>
    <recommendedName>
        <fullName evidence="3">Glycosyl hydrolase</fullName>
    </recommendedName>
</protein>
<reference evidence="1 2" key="1">
    <citation type="submission" date="2020-07" db="EMBL/GenBank/DDBJ databases">
        <title>Halosimplex litoreum sp. nov. and Halosimplex rubrum sp. nov., isolated from different salt environments.</title>
        <authorList>
            <person name="Cui H."/>
        </authorList>
    </citation>
    <scope>NUCLEOTIDE SEQUENCE [LARGE SCALE GENOMIC DNA]</scope>
    <source>
        <strain evidence="1 2">R2</strain>
    </source>
</reference>